<evidence type="ECO:0000313" key="2">
    <source>
        <dbReference type="Proteomes" id="UP001597227"/>
    </source>
</evidence>
<accession>A0ABW4MIT3</accession>
<gene>
    <name evidence="1" type="ORF">ACFSFW_02230</name>
</gene>
<evidence type="ECO:0000313" key="1">
    <source>
        <dbReference type="EMBL" id="MFD1777499.1"/>
    </source>
</evidence>
<dbReference type="Pfam" id="PF13076">
    <property type="entry name" value="Fur_reg_FbpA"/>
    <property type="match status" value="1"/>
</dbReference>
<reference evidence="2" key="1">
    <citation type="journal article" date="2019" name="Int. J. Syst. Evol. Microbiol.">
        <title>The Global Catalogue of Microorganisms (GCM) 10K type strain sequencing project: providing services to taxonomists for standard genome sequencing and annotation.</title>
        <authorList>
            <consortium name="The Broad Institute Genomics Platform"/>
            <consortium name="The Broad Institute Genome Sequencing Center for Infectious Disease"/>
            <person name="Wu L."/>
            <person name="Ma J."/>
        </authorList>
    </citation>
    <scope>NUCLEOTIDE SEQUENCE [LARGE SCALE GENOMIC DNA]</scope>
    <source>
        <strain evidence="2">CCUG 15531</strain>
    </source>
</reference>
<keyword evidence="2" id="KW-1185">Reference proteome</keyword>
<name>A0ABW4MIT3_9BACI</name>
<dbReference type="RefSeq" id="WP_304219790.1">
    <property type="nucleotide sequence ID" value="NZ_JBHUEK010000004.1"/>
</dbReference>
<comment type="caution">
    <text evidence="1">The sequence shown here is derived from an EMBL/GenBank/DDBJ whole genome shotgun (WGS) entry which is preliminary data.</text>
</comment>
<dbReference type="EMBL" id="JBHUEK010000004">
    <property type="protein sequence ID" value="MFD1777499.1"/>
    <property type="molecule type" value="Genomic_DNA"/>
</dbReference>
<dbReference type="Proteomes" id="UP001597227">
    <property type="component" value="Unassembled WGS sequence"/>
</dbReference>
<sequence>MMALLKDADEKRKNEIIRKLIECNQYKKDGKHLFELSLPELEHEYFKVQSKGHPHTGYGSIRWKNF</sequence>
<dbReference type="InterPro" id="IPR025072">
    <property type="entry name" value="Fur_reg_FbpA"/>
</dbReference>
<protein>
    <submittedName>
        <fullName evidence="1">Fur-regulated basic protein FbpA</fullName>
    </submittedName>
</protein>
<proteinExistence type="predicted"/>
<organism evidence="1 2">
    <name type="scientific">Fredinandcohnia salidurans</name>
    <dbReference type="NCBI Taxonomy" id="2595041"/>
    <lineage>
        <taxon>Bacteria</taxon>
        <taxon>Bacillati</taxon>
        <taxon>Bacillota</taxon>
        <taxon>Bacilli</taxon>
        <taxon>Bacillales</taxon>
        <taxon>Bacillaceae</taxon>
        <taxon>Fredinandcohnia</taxon>
    </lineage>
</organism>